<dbReference type="EMBL" id="OZ075132">
    <property type="protein sequence ID" value="CAL4985174.1"/>
    <property type="molecule type" value="Genomic_DNA"/>
</dbReference>
<organism evidence="2 3">
    <name type="scientific">Urochloa decumbens</name>
    <dbReference type="NCBI Taxonomy" id="240449"/>
    <lineage>
        <taxon>Eukaryota</taxon>
        <taxon>Viridiplantae</taxon>
        <taxon>Streptophyta</taxon>
        <taxon>Embryophyta</taxon>
        <taxon>Tracheophyta</taxon>
        <taxon>Spermatophyta</taxon>
        <taxon>Magnoliopsida</taxon>
        <taxon>Liliopsida</taxon>
        <taxon>Poales</taxon>
        <taxon>Poaceae</taxon>
        <taxon>PACMAD clade</taxon>
        <taxon>Panicoideae</taxon>
        <taxon>Panicodae</taxon>
        <taxon>Paniceae</taxon>
        <taxon>Melinidinae</taxon>
        <taxon>Urochloa</taxon>
    </lineage>
</organism>
<reference evidence="2 3" key="2">
    <citation type="submission" date="2024-10" db="EMBL/GenBank/DDBJ databases">
        <authorList>
            <person name="Ryan C."/>
        </authorList>
    </citation>
    <scope>NUCLEOTIDE SEQUENCE [LARGE SCALE GENOMIC DNA]</scope>
</reference>
<name>A0ABC9ASP5_9POAL</name>
<feature type="compositionally biased region" description="Polar residues" evidence="1">
    <location>
        <begin position="132"/>
        <end position="141"/>
    </location>
</feature>
<gene>
    <name evidence="2" type="ORF">URODEC1_LOCUS57836</name>
</gene>
<keyword evidence="3" id="KW-1185">Reference proteome</keyword>
<accession>A0ABC9ASP5</accession>
<proteinExistence type="predicted"/>
<feature type="compositionally biased region" description="Low complexity" evidence="1">
    <location>
        <begin position="188"/>
        <end position="197"/>
    </location>
</feature>
<dbReference type="AlphaFoldDB" id="A0ABC9ASP5"/>
<reference evidence="3" key="1">
    <citation type="submission" date="2024-06" db="EMBL/GenBank/DDBJ databases">
        <authorList>
            <person name="Ryan C."/>
        </authorList>
    </citation>
    <scope>NUCLEOTIDE SEQUENCE [LARGE SCALE GENOMIC DNA]</scope>
</reference>
<evidence type="ECO:0000313" key="3">
    <source>
        <dbReference type="Proteomes" id="UP001497457"/>
    </source>
</evidence>
<feature type="region of interest" description="Disordered" evidence="1">
    <location>
        <begin position="117"/>
        <end position="141"/>
    </location>
</feature>
<evidence type="ECO:0000313" key="2">
    <source>
        <dbReference type="EMBL" id="CAL4985174.1"/>
    </source>
</evidence>
<protein>
    <submittedName>
        <fullName evidence="2">Uncharacterized protein</fullName>
    </submittedName>
</protein>
<sequence length="325" mass="34431">MLKALSPDALRAVFAAQATALKLGMHSNPDAPNNAWLHGANDYIRKACHLADMLGVGDAPVLATAGDGAWSDMGEHLIPANRVFGRIKAATTTTSVAEVQHALDHLQISVAAAAAASTEHVPREEALPTRETGPQGNRAASTLGQPALVHEGPGAAHTEASLGQTSIRPASLGRTAPSAPLPTEHDAAAAAETTEPTVGSLFSEPAPPLIQEPPQRKTRPRRTFDVSAVRRSARLAKKLPMPAVERAQRNLWRKLGVSDEEFKPIEEILQEFVAMFSGPLPPEIMAALTAIFGIDDNEDEVNNALLELTGEAIDDLQQEAHTVSV</sequence>
<evidence type="ECO:0000256" key="1">
    <source>
        <dbReference type="SAM" id="MobiDB-lite"/>
    </source>
</evidence>
<dbReference type="Proteomes" id="UP001497457">
    <property type="component" value="Chromosome 22rd"/>
</dbReference>
<feature type="region of interest" description="Disordered" evidence="1">
    <location>
        <begin position="170"/>
        <end position="223"/>
    </location>
</feature>